<proteinExistence type="predicted"/>
<name>A0A0B6ZP34_9EUPU</name>
<sequence length="87" mass="10082">GYGAFEEDCEFCNQMFLGSYSRVYLCNIRFHHGRQSRSSPTDDAGDDEPSWRMKCRSSSKKLMYFKAWLSAVLRPSTITDVKFEDGH</sequence>
<feature type="region of interest" description="Disordered" evidence="1">
    <location>
        <begin position="33"/>
        <end position="52"/>
    </location>
</feature>
<gene>
    <name evidence="2" type="primary">ORF73666</name>
</gene>
<evidence type="ECO:0000256" key="1">
    <source>
        <dbReference type="SAM" id="MobiDB-lite"/>
    </source>
</evidence>
<accession>A0A0B6ZP34</accession>
<dbReference type="AlphaFoldDB" id="A0A0B6ZP34"/>
<feature type="non-terminal residue" evidence="2">
    <location>
        <position position="1"/>
    </location>
</feature>
<reference evidence="2" key="1">
    <citation type="submission" date="2014-12" db="EMBL/GenBank/DDBJ databases">
        <title>Insight into the proteome of Arion vulgaris.</title>
        <authorList>
            <person name="Aradska J."/>
            <person name="Bulat T."/>
            <person name="Smidak R."/>
            <person name="Sarate P."/>
            <person name="Gangsoo J."/>
            <person name="Sialana F."/>
            <person name="Bilban M."/>
            <person name="Lubec G."/>
        </authorList>
    </citation>
    <scope>NUCLEOTIDE SEQUENCE</scope>
    <source>
        <tissue evidence="2">Skin</tissue>
    </source>
</reference>
<dbReference type="EMBL" id="HACG01023458">
    <property type="protein sequence ID" value="CEK70323.1"/>
    <property type="molecule type" value="Transcribed_RNA"/>
</dbReference>
<evidence type="ECO:0000313" key="2">
    <source>
        <dbReference type="EMBL" id="CEK70323.1"/>
    </source>
</evidence>
<protein>
    <submittedName>
        <fullName evidence="2">Uncharacterized protein</fullName>
    </submittedName>
</protein>
<organism evidence="2">
    <name type="scientific">Arion vulgaris</name>
    <dbReference type="NCBI Taxonomy" id="1028688"/>
    <lineage>
        <taxon>Eukaryota</taxon>
        <taxon>Metazoa</taxon>
        <taxon>Spiralia</taxon>
        <taxon>Lophotrochozoa</taxon>
        <taxon>Mollusca</taxon>
        <taxon>Gastropoda</taxon>
        <taxon>Heterobranchia</taxon>
        <taxon>Euthyneura</taxon>
        <taxon>Panpulmonata</taxon>
        <taxon>Eupulmonata</taxon>
        <taxon>Stylommatophora</taxon>
        <taxon>Helicina</taxon>
        <taxon>Arionoidea</taxon>
        <taxon>Arionidae</taxon>
        <taxon>Arion</taxon>
    </lineage>
</organism>